<sequence>MAHKGTEKTLQKLKDSVDNGNYYEAHQMYRTVARRYNKQQKYKHAIQLLHDGAMSLMKHQQSASGSDLANYMLATYVTAATPVDSESLGRVVDILGLYPSQEPGRKAFIQSAFSWSQKQGEYREGDPELHDYVGTMFYYEGQYALAEEHLLVGTDQSAELLGQAANEWAEQQNAGQKGQYLARALLQYLAMKNVHHATIMFKSFIKAQTLSSKATFKVRRAPVDEPTDFRVYDDAWINFSQLLLLTVQRDANELFRQLTQKYGDMYRQEKGFEELLEDIGLVFFNIPKPRKQANMLQDLMSSLFAGPPQGSAPAGIAPKPGRSSNVDLD</sequence>
<dbReference type="PANTHER" id="PTHR12875:SF0">
    <property type="entry name" value="GOLGI TO ER TRAFFIC PROTEIN 4 HOMOLOG"/>
    <property type="match status" value="1"/>
</dbReference>
<protein>
    <recommendedName>
        <fullName evidence="8">DUF410-domain-containing protein</fullName>
    </recommendedName>
</protein>
<comment type="subcellular location">
    <subcellularLocation>
        <location evidence="1">Cytoplasm</location>
        <location evidence="1">Cytosol</location>
    </subcellularLocation>
</comment>
<gene>
    <name evidence="6" type="ORF">EC973_008018</name>
</gene>
<dbReference type="OrthoDB" id="10252405at2759"/>
<keyword evidence="4" id="KW-0963">Cytoplasm</keyword>
<feature type="region of interest" description="Disordered" evidence="5">
    <location>
        <begin position="307"/>
        <end position="329"/>
    </location>
</feature>
<accession>A0A8H7BN54</accession>
<comment type="similarity">
    <text evidence="2">Belongs to the GET4 family.</text>
</comment>
<evidence type="ECO:0008006" key="8">
    <source>
        <dbReference type="Google" id="ProtNLM"/>
    </source>
</evidence>
<dbReference type="EMBL" id="JABAYA010000646">
    <property type="protein sequence ID" value="KAF7720496.1"/>
    <property type="molecule type" value="Genomic_DNA"/>
</dbReference>
<evidence type="ECO:0000256" key="4">
    <source>
        <dbReference type="ARBA" id="ARBA00022490"/>
    </source>
</evidence>
<reference evidence="6" key="1">
    <citation type="submission" date="2020-01" db="EMBL/GenBank/DDBJ databases">
        <title>Genome Sequencing of Three Apophysomyces-Like Fungal Strains Confirms a Novel Fungal Genus in the Mucoromycota with divergent Burkholderia-like Endosymbiotic Bacteria.</title>
        <authorList>
            <person name="Stajich J.E."/>
            <person name="Macias A.M."/>
            <person name="Carter-House D."/>
            <person name="Lovett B."/>
            <person name="Kasson L.R."/>
            <person name="Berry K."/>
            <person name="Grigoriev I."/>
            <person name="Chang Y."/>
            <person name="Spatafora J."/>
            <person name="Kasson M.T."/>
        </authorList>
    </citation>
    <scope>NUCLEOTIDE SEQUENCE</scope>
    <source>
        <strain evidence="6">NRRL A-21654</strain>
    </source>
</reference>
<evidence type="ECO:0000256" key="3">
    <source>
        <dbReference type="ARBA" id="ARBA00022448"/>
    </source>
</evidence>
<dbReference type="FunFam" id="1.25.40.10:FF:000060">
    <property type="entry name" value="Golgi to ER traffic protein 4 homolog"/>
    <property type="match status" value="1"/>
</dbReference>
<dbReference type="AlphaFoldDB" id="A0A8H7BN54"/>
<keyword evidence="7" id="KW-1185">Reference proteome</keyword>
<dbReference type="InterPro" id="IPR007317">
    <property type="entry name" value="GET4"/>
</dbReference>
<organism evidence="6 7">
    <name type="scientific">Apophysomyces ossiformis</name>
    <dbReference type="NCBI Taxonomy" id="679940"/>
    <lineage>
        <taxon>Eukaryota</taxon>
        <taxon>Fungi</taxon>
        <taxon>Fungi incertae sedis</taxon>
        <taxon>Mucoromycota</taxon>
        <taxon>Mucoromycotina</taxon>
        <taxon>Mucoromycetes</taxon>
        <taxon>Mucorales</taxon>
        <taxon>Mucorineae</taxon>
        <taxon>Mucoraceae</taxon>
        <taxon>Apophysomyces</taxon>
    </lineage>
</organism>
<evidence type="ECO:0000313" key="6">
    <source>
        <dbReference type="EMBL" id="KAF7720496.1"/>
    </source>
</evidence>
<keyword evidence="3" id="KW-0813">Transport</keyword>
<evidence type="ECO:0000256" key="5">
    <source>
        <dbReference type="SAM" id="MobiDB-lite"/>
    </source>
</evidence>
<comment type="caution">
    <text evidence="6">The sequence shown here is derived from an EMBL/GenBank/DDBJ whole genome shotgun (WGS) entry which is preliminary data.</text>
</comment>
<proteinExistence type="inferred from homology"/>
<dbReference type="InterPro" id="IPR011990">
    <property type="entry name" value="TPR-like_helical_dom_sf"/>
</dbReference>
<evidence type="ECO:0000256" key="2">
    <source>
        <dbReference type="ARBA" id="ARBA00005351"/>
    </source>
</evidence>
<evidence type="ECO:0000256" key="1">
    <source>
        <dbReference type="ARBA" id="ARBA00004514"/>
    </source>
</evidence>
<name>A0A8H7BN54_9FUNG</name>
<dbReference type="Gene3D" id="1.25.40.10">
    <property type="entry name" value="Tetratricopeptide repeat domain"/>
    <property type="match status" value="1"/>
</dbReference>
<dbReference type="Proteomes" id="UP000605846">
    <property type="component" value="Unassembled WGS sequence"/>
</dbReference>
<dbReference type="PANTHER" id="PTHR12875">
    <property type="entry name" value="GOLGI TO ER TRAFFIC PROTEIN 4 HOMOLOG"/>
    <property type="match status" value="1"/>
</dbReference>
<dbReference type="Pfam" id="PF04190">
    <property type="entry name" value="GET4"/>
    <property type="match status" value="1"/>
</dbReference>
<dbReference type="GO" id="GO:0005829">
    <property type="term" value="C:cytosol"/>
    <property type="evidence" value="ECO:0007669"/>
    <property type="project" value="UniProtKB-SubCell"/>
</dbReference>
<evidence type="ECO:0000313" key="7">
    <source>
        <dbReference type="Proteomes" id="UP000605846"/>
    </source>
</evidence>
<dbReference type="GO" id="GO:0045048">
    <property type="term" value="P:protein insertion into ER membrane"/>
    <property type="evidence" value="ECO:0007669"/>
    <property type="project" value="InterPro"/>
</dbReference>